<feature type="signal peptide" evidence="9">
    <location>
        <begin position="1"/>
        <end position="18"/>
    </location>
</feature>
<dbReference type="GO" id="GO:0005886">
    <property type="term" value="C:plasma membrane"/>
    <property type="evidence" value="ECO:0007669"/>
    <property type="project" value="TreeGrafter"/>
</dbReference>
<dbReference type="InterPro" id="IPR025256">
    <property type="entry name" value="TM7S3/TM198-like_dom"/>
</dbReference>
<keyword evidence="12" id="KW-1185">Reference proteome</keyword>
<feature type="transmembrane region" description="Helical" evidence="8">
    <location>
        <begin position="277"/>
        <end position="301"/>
    </location>
</feature>
<gene>
    <name evidence="11" type="primary">Contig2248.g2412</name>
    <name evidence="11" type="ORF">STYLEM_20136</name>
</gene>
<keyword evidence="9" id="KW-0732">Signal</keyword>
<evidence type="ECO:0000256" key="7">
    <source>
        <dbReference type="SAM" id="MobiDB-lite"/>
    </source>
</evidence>
<dbReference type="PANTHER" id="PTHR31247">
    <property type="entry name" value="TRANSMEMBRANE PROTEIN 198 FAMILY MEMBER"/>
    <property type="match status" value="1"/>
</dbReference>
<sequence>MKRFITVSLALFLGLITAQELAEPVFLQQASNPPPVSKDAGAPKASNDAGAPKQSTSDKVVAKFEDINEDLQRLNCILYDDLTFFDIRALEKFNPYTSEDAEDNIVASPNDSINYYINFCKRFILNDANGKEIKTFAYSSTLAGRKILTDSGKPSYTETVLQDKDKKDDSGDSTHIKFDQDGGEECKVLVGKEMQTKNFKVTYEIYCDASVTDKPSLSVSNKDPCNPIVTFSHKTGCPVFQATSIVRFLANNPIIMGLILIIFGIITTFFGGKFFKYVLATVSGGLTFLIVLLLASVVGALKALEKNRDATPGQISLTIMSFVVAIAAGFFVGWFIKKLRRIGITVLCAASGFFLGFLLYSLVFIQWLEHQAVLISLVIILTALGAYLGWRFDKLIIVYVTAFLGAYALIRGISIFAGKFPNEIALYGQLSSGTFEGLGGAFYGYLAGIVITGILGVIVQHKLGYHEHHDDEEYQKQ</sequence>
<dbReference type="OrthoDB" id="115781at2759"/>
<feature type="domain" description="TM7S3/TM198-like" evidence="10">
    <location>
        <begin position="257"/>
        <end position="461"/>
    </location>
</feature>
<dbReference type="Proteomes" id="UP000039865">
    <property type="component" value="Unassembled WGS sequence"/>
</dbReference>
<feature type="transmembrane region" description="Helical" evidence="8">
    <location>
        <begin position="248"/>
        <end position="270"/>
    </location>
</feature>
<keyword evidence="5 8" id="KW-0472">Membrane</keyword>
<feature type="transmembrane region" description="Helical" evidence="8">
    <location>
        <begin position="397"/>
        <end position="417"/>
    </location>
</feature>
<dbReference type="Pfam" id="PF13886">
    <property type="entry name" value="TM7S3_TM198"/>
    <property type="match status" value="1"/>
</dbReference>
<reference evidence="11 12" key="1">
    <citation type="submission" date="2014-06" db="EMBL/GenBank/DDBJ databases">
        <authorList>
            <person name="Swart Estienne"/>
        </authorList>
    </citation>
    <scope>NUCLEOTIDE SEQUENCE [LARGE SCALE GENOMIC DNA]</scope>
    <source>
        <strain evidence="11 12">130c</strain>
    </source>
</reference>
<dbReference type="PANTHER" id="PTHR31247:SF5">
    <property type="entry name" value="DUF4203 DOMAIN-CONTAINING PROTEIN"/>
    <property type="match status" value="1"/>
</dbReference>
<dbReference type="SUPFAM" id="SSF50911">
    <property type="entry name" value="Mannose 6-phosphate receptor domain"/>
    <property type="match status" value="1"/>
</dbReference>
<keyword evidence="3 8" id="KW-0812">Transmembrane</keyword>
<evidence type="ECO:0000256" key="9">
    <source>
        <dbReference type="SAM" id="SignalP"/>
    </source>
</evidence>
<feature type="transmembrane region" description="Helical" evidence="8">
    <location>
        <begin position="371"/>
        <end position="390"/>
    </location>
</feature>
<accession>A0A078BBN8</accession>
<evidence type="ECO:0000256" key="5">
    <source>
        <dbReference type="ARBA" id="ARBA00023136"/>
    </source>
</evidence>
<feature type="transmembrane region" description="Helical" evidence="8">
    <location>
        <begin position="313"/>
        <end position="336"/>
    </location>
</feature>
<evidence type="ECO:0000259" key="10">
    <source>
        <dbReference type="Pfam" id="PF13886"/>
    </source>
</evidence>
<evidence type="ECO:0000256" key="3">
    <source>
        <dbReference type="ARBA" id="ARBA00022692"/>
    </source>
</evidence>
<feature type="transmembrane region" description="Helical" evidence="8">
    <location>
        <begin position="343"/>
        <end position="365"/>
    </location>
</feature>
<feature type="region of interest" description="Disordered" evidence="7">
    <location>
        <begin position="32"/>
        <end position="57"/>
    </location>
</feature>
<evidence type="ECO:0000256" key="6">
    <source>
        <dbReference type="ARBA" id="ARBA00049737"/>
    </source>
</evidence>
<dbReference type="EMBL" id="CCKQ01018985">
    <property type="protein sequence ID" value="CDW90988.1"/>
    <property type="molecule type" value="Genomic_DNA"/>
</dbReference>
<feature type="transmembrane region" description="Helical" evidence="8">
    <location>
        <begin position="437"/>
        <end position="459"/>
    </location>
</feature>
<evidence type="ECO:0000313" key="11">
    <source>
        <dbReference type="EMBL" id="CDW90988.1"/>
    </source>
</evidence>
<comment type="subcellular location">
    <subcellularLocation>
        <location evidence="1">Membrane</location>
        <topology evidence="1">Multi-pass membrane protein</topology>
    </subcellularLocation>
</comment>
<feature type="chain" id="PRO_5001730020" description="Transmembrane protein 198" evidence="9">
    <location>
        <begin position="19"/>
        <end position="477"/>
    </location>
</feature>
<evidence type="ECO:0000256" key="4">
    <source>
        <dbReference type="ARBA" id="ARBA00022989"/>
    </source>
</evidence>
<dbReference type="InterPro" id="IPR040236">
    <property type="entry name" value="TMEM198"/>
</dbReference>
<organism evidence="11 12">
    <name type="scientific">Stylonychia lemnae</name>
    <name type="common">Ciliate</name>
    <dbReference type="NCBI Taxonomy" id="5949"/>
    <lineage>
        <taxon>Eukaryota</taxon>
        <taxon>Sar</taxon>
        <taxon>Alveolata</taxon>
        <taxon>Ciliophora</taxon>
        <taxon>Intramacronucleata</taxon>
        <taxon>Spirotrichea</taxon>
        <taxon>Stichotrichia</taxon>
        <taxon>Sporadotrichida</taxon>
        <taxon>Oxytrichidae</taxon>
        <taxon>Stylonychinae</taxon>
        <taxon>Stylonychia</taxon>
    </lineage>
</organism>
<comment type="similarity">
    <text evidence="2">Belongs to the TMEM198 family.</text>
</comment>
<proteinExistence type="inferred from homology"/>
<dbReference type="InterPro" id="IPR009011">
    <property type="entry name" value="Man6P_isomerase_rcpt-bd_dom_sf"/>
</dbReference>
<dbReference type="Gene3D" id="2.70.130.10">
    <property type="entry name" value="Mannose-6-phosphate receptor binding domain"/>
    <property type="match status" value="1"/>
</dbReference>
<keyword evidence="4 8" id="KW-1133">Transmembrane helix</keyword>
<dbReference type="AlphaFoldDB" id="A0A078BBN8"/>
<dbReference type="InParanoid" id="A0A078BBN8"/>
<evidence type="ECO:0000256" key="2">
    <source>
        <dbReference type="ARBA" id="ARBA00006244"/>
    </source>
</evidence>
<evidence type="ECO:0000256" key="1">
    <source>
        <dbReference type="ARBA" id="ARBA00004141"/>
    </source>
</evidence>
<protein>
    <recommendedName>
        <fullName evidence="6">Transmembrane protein 198</fullName>
    </recommendedName>
</protein>
<evidence type="ECO:0000313" key="12">
    <source>
        <dbReference type="Proteomes" id="UP000039865"/>
    </source>
</evidence>
<name>A0A078BBN8_STYLE</name>
<evidence type="ECO:0000256" key="8">
    <source>
        <dbReference type="SAM" id="Phobius"/>
    </source>
</evidence>